<dbReference type="InterPro" id="IPR050708">
    <property type="entry name" value="T6SS_VgrG/RHS"/>
</dbReference>
<protein>
    <recommendedName>
        <fullName evidence="3">RHS repeat-associated core domain-containing protein</fullName>
    </recommendedName>
</protein>
<dbReference type="NCBIfam" id="TIGR03696">
    <property type="entry name" value="Rhs_assc_core"/>
    <property type="match status" value="1"/>
</dbReference>
<dbReference type="InterPro" id="IPR022385">
    <property type="entry name" value="Rhs_assc_core"/>
</dbReference>
<dbReference type="AlphaFoldDB" id="A0A6A7WE75"/>
<name>A0A6A7WE75_9BACT</name>
<dbReference type="PANTHER" id="PTHR32305:SF15">
    <property type="entry name" value="PROTEIN RHSA-RELATED"/>
    <property type="match status" value="1"/>
</dbReference>
<sequence>MRHFLCHQETYGPTTMLSNGRYVLLNQDSTLTWCSVEKDHLGSNRVVREETSGINRLQINHYYPFGNTFGEYNHCDENTDLQRYKFNGKELDLVHGLRLYDYGARMYDQILGCWTSVDPMAEKYYHISPYVFCADNPVNIIDPDGKVLQIDGDWRTRMTILKELQRLTNDNLHIDKQGYVTLYGNKRWDNRHKKLTLGTNLVRDIISHKGKMTIHLSNDENQEYPNRNSSIPGSDVYFNPIRRTQVTVADKNGNASSFNNMPFLALGHEMIHGFRDMNGVSVDIKIKQIYANRNYLGVMYKKCAPVEELVTTGIIGNYKYTDNKLRKEHGYAIRLFY</sequence>
<organism evidence="1 2">
    <name type="scientific">Segatella copri</name>
    <dbReference type="NCBI Taxonomy" id="165179"/>
    <lineage>
        <taxon>Bacteria</taxon>
        <taxon>Pseudomonadati</taxon>
        <taxon>Bacteroidota</taxon>
        <taxon>Bacteroidia</taxon>
        <taxon>Bacteroidales</taxon>
        <taxon>Prevotellaceae</taxon>
        <taxon>Segatella</taxon>
    </lineage>
</organism>
<accession>A0A6A7WE75</accession>
<reference evidence="1 2" key="1">
    <citation type="submission" date="2019-09" db="EMBL/GenBank/DDBJ databases">
        <title>Distinct polysaccharide growth profiles of human intestinal Prevotella copri isolates.</title>
        <authorList>
            <person name="Fehlner-Peach H."/>
            <person name="Magnabosco C."/>
            <person name="Raghavan V."/>
            <person name="Scher J.U."/>
            <person name="Tett A."/>
            <person name="Cox L.M."/>
            <person name="Gottsegen C."/>
            <person name="Watters A."/>
            <person name="Wiltshire- Gordon J.D."/>
            <person name="Segata N."/>
            <person name="Bonneau R."/>
            <person name="Littman D.R."/>
        </authorList>
    </citation>
    <scope>NUCLEOTIDE SEQUENCE [LARGE SCALE GENOMIC DNA]</scope>
    <source>
        <strain evidence="2">iAQ1173</strain>
    </source>
</reference>
<dbReference type="EMBL" id="VZAD01000093">
    <property type="protein sequence ID" value="MQP12722.1"/>
    <property type="molecule type" value="Genomic_DNA"/>
</dbReference>
<dbReference type="OrthoDB" id="997343at2"/>
<dbReference type="Proteomes" id="UP000384372">
    <property type="component" value="Unassembled WGS sequence"/>
</dbReference>
<proteinExistence type="predicted"/>
<comment type="caution">
    <text evidence="1">The sequence shown here is derived from an EMBL/GenBank/DDBJ whole genome shotgun (WGS) entry which is preliminary data.</text>
</comment>
<gene>
    <name evidence="1" type="ORF">F7D20_12325</name>
</gene>
<dbReference type="PANTHER" id="PTHR32305">
    <property type="match status" value="1"/>
</dbReference>
<keyword evidence="2" id="KW-1185">Reference proteome</keyword>
<evidence type="ECO:0000313" key="1">
    <source>
        <dbReference type="EMBL" id="MQP12722.1"/>
    </source>
</evidence>
<evidence type="ECO:0008006" key="3">
    <source>
        <dbReference type="Google" id="ProtNLM"/>
    </source>
</evidence>
<dbReference type="Pfam" id="PF14891">
    <property type="entry name" value="Peptidase_M91"/>
    <property type="match status" value="1"/>
</dbReference>
<dbReference type="InterPro" id="IPR028208">
    <property type="entry name" value="Effector_pro_NleD-like"/>
</dbReference>
<dbReference type="Gene3D" id="2.180.10.10">
    <property type="entry name" value="RHS repeat-associated core"/>
    <property type="match status" value="1"/>
</dbReference>
<evidence type="ECO:0000313" key="2">
    <source>
        <dbReference type="Proteomes" id="UP000384372"/>
    </source>
</evidence>